<evidence type="ECO:0000256" key="2">
    <source>
        <dbReference type="ARBA" id="ARBA00022980"/>
    </source>
</evidence>
<evidence type="ECO:0008006" key="7">
    <source>
        <dbReference type="Google" id="ProtNLM"/>
    </source>
</evidence>
<dbReference type="InterPro" id="IPR014721">
    <property type="entry name" value="Ribsml_uS5_D2-typ_fold_subgr"/>
</dbReference>
<feature type="region of interest" description="Disordered" evidence="4">
    <location>
        <begin position="399"/>
        <end position="432"/>
    </location>
</feature>
<comment type="similarity">
    <text evidence="1">Belongs to the universal ribosomal protein uS9 family.</text>
</comment>
<dbReference type="GO" id="GO:0003723">
    <property type="term" value="F:RNA binding"/>
    <property type="evidence" value="ECO:0007669"/>
    <property type="project" value="TreeGrafter"/>
</dbReference>
<dbReference type="Gene3D" id="3.30.230.10">
    <property type="match status" value="1"/>
</dbReference>
<evidence type="ECO:0000313" key="5">
    <source>
        <dbReference type="EMBL" id="KAG8363543.1"/>
    </source>
</evidence>
<sequence length="447" mass="49553">MKPSVAPKPFSAAERERESQRERNATTTATMATPPESVQCFGRKKTAVAVTHCRHGRGLIKINGVPIELVQPEILRYKAFEPILLLGRHRFTSVDMRIHVKGGAGAAGREEWYGAKLTNIFSTEFEIETANGKRQKKYKQVCCAYTYMGMLLGDFLGIRMGKLIGVYDYLLIDVLGLGKLKIRGIDYIDDNPYGDLNVDVHGFLSFLSVPFSFKVALDLGGGRASGGLSPLGLENTQLSTTPQDYATLRAATPLDPSKHRGEQLQRSRHPARALIHGARHPWNSTNPLGVATPSNPYGSPCTTSWVTPWRDLRIPLEAEVLRGHHPRGLTRRDWFRKPLEPDTLLGRHLRDLQTPRTAATLGTYKPLGLPPSRWLGMPQAPLETATPGKLPLFGVADPRPKKFPKTAIPRGSNTSRGRHLCAKQTPRGMPFSGFRQSTRLQLDLSTF</sequence>
<dbReference type="InterPro" id="IPR020568">
    <property type="entry name" value="Ribosomal_Su5_D2-typ_SF"/>
</dbReference>
<keyword evidence="6" id="KW-1185">Reference proteome</keyword>
<dbReference type="PANTHER" id="PTHR21569:SF16">
    <property type="entry name" value="RIBOSOMAL PROTEIN S16"/>
    <property type="match status" value="1"/>
</dbReference>
<feature type="region of interest" description="Disordered" evidence="4">
    <location>
        <begin position="1"/>
        <end position="37"/>
    </location>
</feature>
<evidence type="ECO:0000313" key="6">
    <source>
        <dbReference type="Proteomes" id="UP000826271"/>
    </source>
</evidence>
<comment type="caution">
    <text evidence="5">The sequence shown here is derived from an EMBL/GenBank/DDBJ whole genome shotgun (WGS) entry which is preliminary data.</text>
</comment>
<dbReference type="SUPFAM" id="SSF54211">
    <property type="entry name" value="Ribosomal protein S5 domain 2-like"/>
    <property type="match status" value="1"/>
</dbReference>
<dbReference type="Proteomes" id="UP000826271">
    <property type="component" value="Unassembled WGS sequence"/>
</dbReference>
<keyword evidence="2" id="KW-0689">Ribosomal protein</keyword>
<feature type="compositionally biased region" description="Basic and acidic residues" evidence="4">
    <location>
        <begin position="13"/>
        <end position="24"/>
    </location>
</feature>
<dbReference type="GO" id="GO:0000462">
    <property type="term" value="P:maturation of SSU-rRNA from tricistronic rRNA transcript (SSU-rRNA, 5.8S rRNA, LSU-rRNA)"/>
    <property type="evidence" value="ECO:0007669"/>
    <property type="project" value="TreeGrafter"/>
</dbReference>
<dbReference type="GO" id="GO:0003735">
    <property type="term" value="F:structural constituent of ribosome"/>
    <property type="evidence" value="ECO:0007669"/>
    <property type="project" value="InterPro"/>
</dbReference>
<accession>A0AAV6W1W3</accession>
<dbReference type="GO" id="GO:0022627">
    <property type="term" value="C:cytosolic small ribosomal subunit"/>
    <property type="evidence" value="ECO:0007669"/>
    <property type="project" value="TreeGrafter"/>
</dbReference>
<dbReference type="GO" id="GO:0006412">
    <property type="term" value="P:translation"/>
    <property type="evidence" value="ECO:0007669"/>
    <property type="project" value="InterPro"/>
</dbReference>
<evidence type="ECO:0000256" key="4">
    <source>
        <dbReference type="SAM" id="MobiDB-lite"/>
    </source>
</evidence>
<dbReference type="InterPro" id="IPR000754">
    <property type="entry name" value="Ribosomal_uS9"/>
</dbReference>
<evidence type="ECO:0000256" key="1">
    <source>
        <dbReference type="ARBA" id="ARBA00005251"/>
    </source>
</evidence>
<proteinExistence type="inferred from homology"/>
<dbReference type="Pfam" id="PF00380">
    <property type="entry name" value="Ribosomal_S9"/>
    <property type="match status" value="1"/>
</dbReference>
<protein>
    <recommendedName>
        <fullName evidence="7">40S ribosomal protein S16</fullName>
    </recommendedName>
</protein>
<evidence type="ECO:0000256" key="3">
    <source>
        <dbReference type="ARBA" id="ARBA00023274"/>
    </source>
</evidence>
<dbReference type="AlphaFoldDB" id="A0AAV6W1W3"/>
<name>A0AAV6W1W3_9LAMI</name>
<keyword evidence="3" id="KW-0687">Ribonucleoprotein</keyword>
<reference evidence="5" key="1">
    <citation type="submission" date="2019-10" db="EMBL/GenBank/DDBJ databases">
        <authorList>
            <person name="Zhang R."/>
            <person name="Pan Y."/>
            <person name="Wang J."/>
            <person name="Ma R."/>
            <person name="Yu S."/>
        </authorList>
    </citation>
    <scope>NUCLEOTIDE SEQUENCE</scope>
    <source>
        <strain evidence="5">LA-IB0</strain>
        <tissue evidence="5">Leaf</tissue>
    </source>
</reference>
<dbReference type="EMBL" id="WHWC01000019">
    <property type="protein sequence ID" value="KAG8363543.1"/>
    <property type="molecule type" value="Genomic_DNA"/>
</dbReference>
<dbReference type="PANTHER" id="PTHR21569">
    <property type="entry name" value="RIBOSOMAL PROTEIN S9"/>
    <property type="match status" value="1"/>
</dbReference>
<organism evidence="5 6">
    <name type="scientific">Buddleja alternifolia</name>
    <dbReference type="NCBI Taxonomy" id="168488"/>
    <lineage>
        <taxon>Eukaryota</taxon>
        <taxon>Viridiplantae</taxon>
        <taxon>Streptophyta</taxon>
        <taxon>Embryophyta</taxon>
        <taxon>Tracheophyta</taxon>
        <taxon>Spermatophyta</taxon>
        <taxon>Magnoliopsida</taxon>
        <taxon>eudicotyledons</taxon>
        <taxon>Gunneridae</taxon>
        <taxon>Pentapetalae</taxon>
        <taxon>asterids</taxon>
        <taxon>lamiids</taxon>
        <taxon>Lamiales</taxon>
        <taxon>Scrophulariaceae</taxon>
        <taxon>Buddlejeae</taxon>
        <taxon>Buddleja</taxon>
    </lineage>
</organism>
<gene>
    <name evidence="5" type="ORF">BUALT_Bualt19G0033300</name>
</gene>